<keyword evidence="1" id="KW-0472">Membrane</keyword>
<dbReference type="OrthoDB" id="991765at2759"/>
<gene>
    <name evidence="3" type="primary">LOC111295422</name>
</gene>
<keyword evidence="1" id="KW-0812">Transmembrane</keyword>
<sequence length="531" mass="61510">MDSYDDVRIIMDSLDNSGKPSSLERFSSDLLHQASDQVIAGDLHNNYIRKPKKKSLEEDPLQLCEISFDANSWSIYKVPSPLREVNEKAYEPNVISIGPYHHGKEHLKTMEVIKRNCFGRMIKQSKAEAQKFVSAIKTIEKGVRKFYEQPLDRFDSDTFVEMMVLDGCFIVLLFQKNDYLVKNLRRLKKGTRMEIFYDLLLLENQLPFFVLLKLYGMIKMSNVEIDEFPTLVFSLYSKDLLPGPEICLPKKFPEPKNIKHLLGFVHSCWLPSGRKRHFKEAEAKANAKAKAKAEAKEPIAQRLRTFICCGREQEEEGSKRSWKFIRCATELEEAGINFVNKGKELQYKEWKHKKGEEVQGKKGKASLFEVDFTDDGTLKIPTLRVEDNTERILRNFLAYEQFLRGSKSTYYIGDYVTLMDSLINSGKDVQLLCNREIVVNSLGDDEVVAQMFNKLGDFIYPSDDFNNFYYADIFEKVDKHCKKRRNIWKAKLKQDYFNSPWSFISVVAAVVLLLLTMVQTVFSALSYVHPQ</sequence>
<organism evidence="2 3">
    <name type="scientific">Durio zibethinus</name>
    <name type="common">Durian</name>
    <dbReference type="NCBI Taxonomy" id="66656"/>
    <lineage>
        <taxon>Eukaryota</taxon>
        <taxon>Viridiplantae</taxon>
        <taxon>Streptophyta</taxon>
        <taxon>Embryophyta</taxon>
        <taxon>Tracheophyta</taxon>
        <taxon>Spermatophyta</taxon>
        <taxon>Magnoliopsida</taxon>
        <taxon>eudicotyledons</taxon>
        <taxon>Gunneridae</taxon>
        <taxon>Pentapetalae</taxon>
        <taxon>rosids</taxon>
        <taxon>malvids</taxon>
        <taxon>Malvales</taxon>
        <taxon>Malvaceae</taxon>
        <taxon>Helicteroideae</taxon>
        <taxon>Durio</taxon>
    </lineage>
</organism>
<keyword evidence="2" id="KW-1185">Reference proteome</keyword>
<dbReference type="Proteomes" id="UP000515121">
    <property type="component" value="Unplaced"/>
</dbReference>
<reference evidence="3" key="1">
    <citation type="submission" date="2025-08" db="UniProtKB">
        <authorList>
            <consortium name="RefSeq"/>
        </authorList>
    </citation>
    <scope>IDENTIFICATION</scope>
    <source>
        <tissue evidence="3">Fruit stalk</tissue>
    </source>
</reference>
<proteinExistence type="predicted"/>
<dbReference type="KEGG" id="dzi:111295422"/>
<dbReference type="Pfam" id="PF03140">
    <property type="entry name" value="DUF247"/>
    <property type="match status" value="1"/>
</dbReference>
<dbReference type="PANTHER" id="PTHR31170:SF17">
    <property type="match status" value="1"/>
</dbReference>
<accession>A0A6P5YVQ4</accession>
<evidence type="ECO:0000313" key="2">
    <source>
        <dbReference type="Proteomes" id="UP000515121"/>
    </source>
</evidence>
<feature type="transmembrane region" description="Helical" evidence="1">
    <location>
        <begin position="501"/>
        <end position="528"/>
    </location>
</feature>
<dbReference type="AlphaFoldDB" id="A0A6P5YVQ4"/>
<evidence type="ECO:0000256" key="1">
    <source>
        <dbReference type="SAM" id="Phobius"/>
    </source>
</evidence>
<dbReference type="RefSeq" id="XP_022744638.1">
    <property type="nucleotide sequence ID" value="XM_022888903.1"/>
</dbReference>
<name>A0A6P5YVQ4_DURZI</name>
<evidence type="ECO:0000313" key="3">
    <source>
        <dbReference type="RefSeq" id="XP_022744638.1"/>
    </source>
</evidence>
<protein>
    <submittedName>
        <fullName evidence="3">UPF0481 protein At3g47200-like</fullName>
    </submittedName>
</protein>
<keyword evidence="1" id="KW-1133">Transmembrane helix</keyword>
<dbReference type="PANTHER" id="PTHR31170">
    <property type="entry name" value="BNAC04G53230D PROTEIN"/>
    <property type="match status" value="1"/>
</dbReference>
<dbReference type="GeneID" id="111295422"/>
<dbReference type="InterPro" id="IPR004158">
    <property type="entry name" value="DUF247_pln"/>
</dbReference>